<comment type="function">
    <text evidence="1">Involved in control of the biosynthesis of leucine.</text>
</comment>
<evidence type="ECO:0000256" key="1">
    <source>
        <dbReference type="ARBA" id="ARBA00003193"/>
    </source>
</evidence>
<dbReference type="Pfam" id="PF08054">
    <property type="entry name" value="Leu_leader"/>
    <property type="match status" value="1"/>
</dbReference>
<dbReference type="InterPro" id="IPR012570">
    <property type="entry name" value="Leu_leader"/>
</dbReference>
<dbReference type="Proteomes" id="UP001515683">
    <property type="component" value="Unassembled WGS sequence"/>
</dbReference>
<evidence type="ECO:0000313" key="6">
    <source>
        <dbReference type="EMBL" id="NIF23111.1"/>
    </source>
</evidence>
<dbReference type="EMBL" id="VWXF01000007">
    <property type="protein sequence ID" value="NIF23111.1"/>
    <property type="molecule type" value="Genomic_DNA"/>
</dbReference>
<keyword evidence="4" id="KW-0100">Branched-chain amino acid biosynthesis</keyword>
<keyword evidence="7" id="KW-1185">Reference proteome</keyword>
<name>A0ABX0RFS0_9GAMM</name>
<gene>
    <name evidence="6" type="primary">leuL</name>
    <name evidence="6" type="ORF">F3J40_16105</name>
</gene>
<evidence type="ECO:0000256" key="4">
    <source>
        <dbReference type="ARBA" id="ARBA00023304"/>
    </source>
</evidence>
<evidence type="ECO:0000256" key="5">
    <source>
        <dbReference type="ARBA" id="ARBA00033057"/>
    </source>
</evidence>
<evidence type="ECO:0000313" key="7">
    <source>
        <dbReference type="Proteomes" id="UP001515683"/>
    </source>
</evidence>
<evidence type="ECO:0000256" key="2">
    <source>
        <dbReference type="ARBA" id="ARBA00014218"/>
    </source>
</evidence>
<proteinExistence type="predicted"/>
<accession>A0ABX0RFS0</accession>
<keyword evidence="3" id="KW-0028">Amino-acid biosynthesis</keyword>
<organism evidence="6 7">
    <name type="scientific">Candidatus Pantoea multigeneris</name>
    <dbReference type="NCBI Taxonomy" id="2608357"/>
    <lineage>
        <taxon>Bacteria</taxon>
        <taxon>Pseudomonadati</taxon>
        <taxon>Pseudomonadota</taxon>
        <taxon>Gammaproteobacteria</taxon>
        <taxon>Enterobacterales</taxon>
        <taxon>Erwiniaceae</taxon>
        <taxon>Pantoea</taxon>
    </lineage>
</organism>
<protein>
    <recommendedName>
        <fullName evidence="2">leu operon leader peptide</fullName>
    </recommendedName>
    <alternativeName>
        <fullName evidence="5">leu operon attenuator peptide</fullName>
    </alternativeName>
</protein>
<evidence type="ECO:0000256" key="3">
    <source>
        <dbReference type="ARBA" id="ARBA00022605"/>
    </source>
</evidence>
<reference evidence="6 7" key="1">
    <citation type="journal article" date="2019" name="bioRxiv">
        <title>Bacteria contribute to plant secondary compound degradation in a generalist herbivore system.</title>
        <authorList>
            <person name="Francoeur C.B."/>
            <person name="Khadempour L."/>
            <person name="Moreira-Soto R.D."/>
            <person name="Gotting K."/>
            <person name="Book A.J."/>
            <person name="Pinto-Tomas A.A."/>
            <person name="Keefover-Ring K."/>
            <person name="Currie C.R."/>
        </authorList>
    </citation>
    <scope>NUCLEOTIDE SEQUENCE [LARGE SCALE GENOMIC DNA]</scope>
    <source>
        <strain evidence="6">Acro-835</strain>
    </source>
</reference>
<sequence>MTSLCVCSTNIGSTKFTRPESMFHSFRLLVLLLNALSLRGRLVGGIKH</sequence>
<comment type="caution">
    <text evidence="6">The sequence shown here is derived from an EMBL/GenBank/DDBJ whole genome shotgun (WGS) entry which is preliminary data.</text>
</comment>